<organism evidence="2 3">
    <name type="scientific">Rubellimicrobium roseum</name>
    <dbReference type="NCBI Taxonomy" id="687525"/>
    <lineage>
        <taxon>Bacteria</taxon>
        <taxon>Pseudomonadati</taxon>
        <taxon>Pseudomonadota</taxon>
        <taxon>Alphaproteobacteria</taxon>
        <taxon>Rhodobacterales</taxon>
        <taxon>Roseobacteraceae</taxon>
        <taxon>Rubellimicrobium</taxon>
    </lineage>
</organism>
<dbReference type="InterPro" id="IPR001845">
    <property type="entry name" value="HTH_ArsR_DNA-bd_dom"/>
</dbReference>
<dbReference type="SUPFAM" id="SSF46785">
    <property type="entry name" value="Winged helix' DNA-binding domain"/>
    <property type="match status" value="1"/>
</dbReference>
<gene>
    <name evidence="2" type="ORF">FHG71_16900</name>
</gene>
<sequence>MTSRTWPTAEPLDGVFLALSDPTRRAVIGRLGQGGASVSELAQPFEMSLPAFMKHVRVLESCGVVRTEKRGRVRVCVLEGQAISQAESWLAQQRAAWQAQADRLVTYVEDEQEGVEGDRRRQ</sequence>
<dbReference type="Pfam" id="PF12840">
    <property type="entry name" value="HTH_20"/>
    <property type="match status" value="1"/>
</dbReference>
<reference evidence="2 3" key="1">
    <citation type="submission" date="2019-06" db="EMBL/GenBank/DDBJ databases">
        <authorList>
            <person name="Jiang L."/>
        </authorList>
    </citation>
    <scope>NUCLEOTIDE SEQUENCE [LARGE SCALE GENOMIC DNA]</scope>
    <source>
        <strain evidence="2 3">YIM 48858</strain>
    </source>
</reference>
<dbReference type="InterPro" id="IPR036388">
    <property type="entry name" value="WH-like_DNA-bd_sf"/>
</dbReference>
<dbReference type="EMBL" id="VDFV01000034">
    <property type="protein sequence ID" value="TNC66289.1"/>
    <property type="molecule type" value="Genomic_DNA"/>
</dbReference>
<dbReference type="OrthoDB" id="9790747at2"/>
<feature type="domain" description="HTH arsR-type" evidence="1">
    <location>
        <begin position="1"/>
        <end position="98"/>
    </location>
</feature>
<dbReference type="InterPro" id="IPR011991">
    <property type="entry name" value="ArsR-like_HTH"/>
</dbReference>
<keyword evidence="3" id="KW-1185">Reference proteome</keyword>
<dbReference type="PRINTS" id="PR00778">
    <property type="entry name" value="HTHARSR"/>
</dbReference>
<evidence type="ECO:0000259" key="1">
    <source>
        <dbReference type="PROSITE" id="PS50987"/>
    </source>
</evidence>
<dbReference type="Gene3D" id="1.10.10.10">
    <property type="entry name" value="Winged helix-like DNA-binding domain superfamily/Winged helix DNA-binding domain"/>
    <property type="match status" value="1"/>
</dbReference>
<accession>A0A5C4N8V6</accession>
<dbReference type="SMART" id="SM00418">
    <property type="entry name" value="HTH_ARSR"/>
    <property type="match status" value="1"/>
</dbReference>
<dbReference type="InterPro" id="IPR036390">
    <property type="entry name" value="WH_DNA-bd_sf"/>
</dbReference>
<dbReference type="GO" id="GO:0003700">
    <property type="term" value="F:DNA-binding transcription factor activity"/>
    <property type="evidence" value="ECO:0007669"/>
    <property type="project" value="InterPro"/>
</dbReference>
<proteinExistence type="predicted"/>
<evidence type="ECO:0000313" key="3">
    <source>
        <dbReference type="Proteomes" id="UP000305709"/>
    </source>
</evidence>
<comment type="caution">
    <text evidence="2">The sequence shown here is derived from an EMBL/GenBank/DDBJ whole genome shotgun (WGS) entry which is preliminary data.</text>
</comment>
<dbReference type="PANTHER" id="PTHR38600:SF2">
    <property type="entry name" value="SLL0088 PROTEIN"/>
    <property type="match status" value="1"/>
</dbReference>
<evidence type="ECO:0000313" key="2">
    <source>
        <dbReference type="EMBL" id="TNC66289.1"/>
    </source>
</evidence>
<dbReference type="AlphaFoldDB" id="A0A5C4N8V6"/>
<name>A0A5C4N8V6_9RHOB</name>
<dbReference type="NCBIfam" id="NF033788">
    <property type="entry name" value="HTH_metalloreg"/>
    <property type="match status" value="1"/>
</dbReference>
<dbReference type="CDD" id="cd00090">
    <property type="entry name" value="HTH_ARSR"/>
    <property type="match status" value="1"/>
</dbReference>
<dbReference type="RefSeq" id="WP_139082876.1">
    <property type="nucleotide sequence ID" value="NZ_VDFV01000034.1"/>
</dbReference>
<dbReference type="Proteomes" id="UP000305709">
    <property type="component" value="Unassembled WGS sequence"/>
</dbReference>
<dbReference type="PANTHER" id="PTHR38600">
    <property type="entry name" value="TRANSCRIPTIONAL REGULATORY PROTEIN"/>
    <property type="match status" value="1"/>
</dbReference>
<dbReference type="PROSITE" id="PS50987">
    <property type="entry name" value="HTH_ARSR_2"/>
    <property type="match status" value="1"/>
</dbReference>
<protein>
    <submittedName>
        <fullName evidence="2">Winged helix-turn-helix transcriptional regulator</fullName>
    </submittedName>
</protein>